<feature type="compositionally biased region" description="Basic residues" evidence="1">
    <location>
        <begin position="556"/>
        <end position="566"/>
    </location>
</feature>
<keyword evidence="3" id="KW-1185">Reference proteome</keyword>
<dbReference type="EMBL" id="ACPB03021088">
    <property type="status" value="NOT_ANNOTATED_CDS"/>
    <property type="molecule type" value="Genomic_DNA"/>
</dbReference>
<feature type="compositionally biased region" description="Basic and acidic residues" evidence="1">
    <location>
        <begin position="417"/>
        <end position="428"/>
    </location>
</feature>
<sequence>MSTRKTNPNTSHKKTESEDSFYSIPSDSLEKHQLSSRVSSKKKKKSNFSNESSKTKSSSSKTIPTVSSRGGTQEPWSDGRFLEHLPSLYSAVDTPKEASETISVKSLFSDSSSSNRGPLNKKSSPSPHIASAKKSSKRDSSEPLIRDSRKESSKRDSPEPLIRDSRKESSKRDSPEPLIRDSRKESSKRDSPKPLIRDSRKESSKRDSPEPLIRDSGKESSKRDSRKSLIRDSRKESSKRDSPKSLIRDSKKRSTKRDSSKHLVRFNTEEFSERDSPEPLIRDSRKESSKRDSSKSLIRDSRKESSKRDSPKPLISEESYKRDSPKQLVRFNTEEISEKDSPKSLIRDSRKESSKRDSSKALMRVSDKESYKRDSPEPLVIVSTEKFSKRDSPKSLIRDSRKKLTKRDTSKPLIRVSTKEFYNKDSCKPQKQRKGRSKESSKRGSPKCLCPKASSKKCSSCLTETIKVLSKSCFLPTSNSLENQGKKKMKIIFQDPRTEQETTVIIDDEDDRVPMCSPCFLSDCFKKRAPTSRPKKRYRSSEMADVYVNDPNKGNSYRRKKSRSKNRPGSSEAITESSCQCSKKNILRGKTAVYSAHFLTRYRTNGFKKIRQSKVNSSRYNSLHGHCRVCSILDRGLNLHNQHLLEQRNELMQRNKAGNNFLNTESSQVMETLYLQSMNDYVTENVFVEKRGKYIKRINEVRKSKKFIIPSHHLLESKKLESKQFTLLNQTTSSTSSGIVHLSQLRSTSIIATYSGMLSQCSEQSASIGPKLRKYNYENYKNKQIKNSIWKRLFKIFYQNKPFKTKNVGV</sequence>
<protein>
    <submittedName>
        <fullName evidence="2">Uncharacterized protein</fullName>
    </submittedName>
</protein>
<name>T1I9L0_RHOPR</name>
<reference evidence="2" key="1">
    <citation type="submission" date="2015-05" db="UniProtKB">
        <authorList>
            <consortium name="EnsemblMetazoa"/>
        </authorList>
    </citation>
    <scope>IDENTIFICATION</scope>
</reference>
<dbReference type="Proteomes" id="UP000015103">
    <property type="component" value="Unassembled WGS sequence"/>
</dbReference>
<evidence type="ECO:0000313" key="2">
    <source>
        <dbReference type="EnsemblMetazoa" id="RPRC012981-PA"/>
    </source>
</evidence>
<feature type="compositionally biased region" description="Low complexity" evidence="1">
    <location>
        <begin position="104"/>
        <end position="114"/>
    </location>
</feature>
<feature type="region of interest" description="Disordered" evidence="1">
    <location>
        <begin position="531"/>
        <end position="574"/>
    </location>
</feature>
<feature type="region of interest" description="Disordered" evidence="1">
    <location>
        <begin position="1"/>
        <end position="79"/>
    </location>
</feature>
<dbReference type="HOGENOM" id="CLU_348288_0_0_1"/>
<feature type="compositionally biased region" description="Basic and acidic residues" evidence="1">
    <location>
        <begin position="256"/>
        <end position="311"/>
    </location>
</feature>
<evidence type="ECO:0000313" key="3">
    <source>
        <dbReference type="Proteomes" id="UP000015103"/>
    </source>
</evidence>
<dbReference type="EMBL" id="ACPB03021089">
    <property type="status" value="NOT_ANNOTATED_CDS"/>
    <property type="molecule type" value="Genomic_DNA"/>
</dbReference>
<feature type="region of interest" description="Disordered" evidence="1">
    <location>
        <begin position="104"/>
        <end position="448"/>
    </location>
</feature>
<feature type="compositionally biased region" description="Basic and acidic residues" evidence="1">
    <location>
        <begin position="332"/>
        <end position="376"/>
    </location>
</feature>
<dbReference type="EnsemblMetazoa" id="RPRC012981-RA">
    <property type="protein sequence ID" value="RPRC012981-PA"/>
    <property type="gene ID" value="RPRC012981"/>
</dbReference>
<proteinExistence type="predicted"/>
<feature type="compositionally biased region" description="Low complexity" evidence="1">
    <location>
        <begin position="47"/>
        <end position="68"/>
    </location>
</feature>
<evidence type="ECO:0000256" key="1">
    <source>
        <dbReference type="SAM" id="MobiDB-lite"/>
    </source>
</evidence>
<feature type="compositionally biased region" description="Basic and acidic residues" evidence="1">
    <location>
        <begin position="137"/>
        <end position="249"/>
    </location>
</feature>
<dbReference type="InParanoid" id="T1I9L0"/>
<feature type="compositionally biased region" description="Basic and acidic residues" evidence="1">
    <location>
        <begin position="386"/>
        <end position="399"/>
    </location>
</feature>
<feature type="compositionally biased region" description="Polar residues" evidence="1">
    <location>
        <begin position="1"/>
        <end position="10"/>
    </location>
</feature>
<feature type="compositionally biased region" description="Polar residues" evidence="1">
    <location>
        <begin position="115"/>
        <end position="126"/>
    </location>
</feature>
<accession>T1I9L0</accession>
<organism evidence="2 3">
    <name type="scientific">Rhodnius prolixus</name>
    <name type="common">Triatomid bug</name>
    <dbReference type="NCBI Taxonomy" id="13249"/>
    <lineage>
        <taxon>Eukaryota</taxon>
        <taxon>Metazoa</taxon>
        <taxon>Ecdysozoa</taxon>
        <taxon>Arthropoda</taxon>
        <taxon>Hexapoda</taxon>
        <taxon>Insecta</taxon>
        <taxon>Pterygota</taxon>
        <taxon>Neoptera</taxon>
        <taxon>Paraneoptera</taxon>
        <taxon>Hemiptera</taxon>
        <taxon>Heteroptera</taxon>
        <taxon>Panheteroptera</taxon>
        <taxon>Cimicomorpha</taxon>
        <taxon>Reduviidae</taxon>
        <taxon>Triatominae</taxon>
        <taxon>Rhodnius</taxon>
    </lineage>
</organism>
<dbReference type="AlphaFoldDB" id="T1I9L0"/>
<dbReference type="VEuPathDB" id="VectorBase:RPRC012981"/>